<dbReference type="AlphaFoldDB" id="A0A6P6FHL0"/>
<evidence type="ECO:0000313" key="2">
    <source>
        <dbReference type="Proteomes" id="UP000515180"/>
    </source>
</evidence>
<feature type="region of interest" description="Disordered" evidence="1">
    <location>
        <begin position="218"/>
        <end position="444"/>
    </location>
</feature>
<proteinExistence type="predicted"/>
<evidence type="ECO:0000256" key="1">
    <source>
        <dbReference type="SAM" id="MobiDB-lite"/>
    </source>
</evidence>
<feature type="compositionally biased region" description="Acidic residues" evidence="1">
    <location>
        <begin position="430"/>
        <end position="444"/>
    </location>
</feature>
<gene>
    <name evidence="3" type="primary">LOC100748543</name>
</gene>
<feature type="compositionally biased region" description="Basic residues" evidence="1">
    <location>
        <begin position="1"/>
        <end position="14"/>
    </location>
</feature>
<accession>A0A6P6FHL0</accession>
<dbReference type="OMA" id="YRNTRES"/>
<sequence>MAPPKGKSKGRLWKKQIIGPRYSYQQRPKRQNIPRRVQTLYQPTSVREMVYRLLNSKHNQGKKQKVPGGGRFHGSMRKYQNTRESSYDSSPHRDSSPSIQDSEYTKSVATSVENLSREMEATNSSVVSSSDDSSVSNVSMEPIALAKTIDNTRALLKKKSFVQVINNYIKAGIEEGKRQAKKYIRKALSFGVKSGYLIPAGPQGQVIRVSPTLIESKKSDIESRKRRRRARRGEEDPIADAQKRRRLTPPWDTKNITRRENTPNPETPPRKRRKTSKNSIQAKKSPRKKTMERTPRESRKRRTRKGKKDKLIISTLSKSPSNKIDETQKKIRNTRNSYKYDVGKGKEDHRNRRAKSSRSKKGDNENSKENKPDSSNEDAYNAELSENEEINERMAIVRQKSTTSPEDALRNSNGSSGNPGKIVEEKLDASYEENNENDTIENLD</sequence>
<dbReference type="KEGG" id="bim:100748543"/>
<evidence type="ECO:0000313" key="3">
    <source>
        <dbReference type="RefSeq" id="XP_024226530.2"/>
    </source>
</evidence>
<reference evidence="3" key="1">
    <citation type="submission" date="2025-08" db="UniProtKB">
        <authorList>
            <consortium name="RefSeq"/>
        </authorList>
    </citation>
    <scope>IDENTIFICATION</scope>
</reference>
<dbReference type="GeneID" id="100748543"/>
<dbReference type="OrthoDB" id="7635320at2759"/>
<name>A0A6P6FHL0_BOMIM</name>
<keyword evidence="2" id="KW-1185">Reference proteome</keyword>
<dbReference type="Proteomes" id="UP000515180">
    <property type="component" value="Unplaced"/>
</dbReference>
<feature type="region of interest" description="Disordered" evidence="1">
    <location>
        <begin position="52"/>
        <end position="106"/>
    </location>
</feature>
<feature type="compositionally biased region" description="Polar residues" evidence="1">
    <location>
        <begin position="399"/>
        <end position="418"/>
    </location>
</feature>
<feature type="region of interest" description="Disordered" evidence="1">
    <location>
        <begin position="1"/>
        <end position="38"/>
    </location>
</feature>
<organism evidence="2 3">
    <name type="scientific">Bombus impatiens</name>
    <name type="common">Bumblebee</name>
    <dbReference type="NCBI Taxonomy" id="132113"/>
    <lineage>
        <taxon>Eukaryota</taxon>
        <taxon>Metazoa</taxon>
        <taxon>Ecdysozoa</taxon>
        <taxon>Arthropoda</taxon>
        <taxon>Hexapoda</taxon>
        <taxon>Insecta</taxon>
        <taxon>Pterygota</taxon>
        <taxon>Neoptera</taxon>
        <taxon>Endopterygota</taxon>
        <taxon>Hymenoptera</taxon>
        <taxon>Apocrita</taxon>
        <taxon>Aculeata</taxon>
        <taxon>Apoidea</taxon>
        <taxon>Anthophila</taxon>
        <taxon>Apidae</taxon>
        <taxon>Bombus</taxon>
        <taxon>Pyrobombus</taxon>
    </lineage>
</organism>
<feature type="compositionally biased region" description="Basic residues" evidence="1">
    <location>
        <begin position="298"/>
        <end position="308"/>
    </location>
</feature>
<feature type="compositionally biased region" description="Basic and acidic residues" evidence="1">
    <location>
        <begin position="341"/>
        <end position="350"/>
    </location>
</feature>
<feature type="compositionally biased region" description="Basic and acidic residues" evidence="1">
    <location>
        <begin position="360"/>
        <end position="374"/>
    </location>
</feature>
<dbReference type="RefSeq" id="XP_024226530.2">
    <property type="nucleotide sequence ID" value="XM_024370762.2"/>
</dbReference>
<protein>
    <submittedName>
        <fullName evidence="3">Muscle M-line assembly protein unc-89-like</fullName>
    </submittedName>
</protein>